<feature type="transmembrane region" description="Helical" evidence="1">
    <location>
        <begin position="17"/>
        <end position="33"/>
    </location>
</feature>
<protein>
    <submittedName>
        <fullName evidence="2">Uncharacterized protein</fullName>
    </submittedName>
</protein>
<dbReference type="EMBL" id="CP001693">
    <property type="protein sequence ID" value="ADQ69221.1"/>
    <property type="molecule type" value="Genomic_DNA"/>
</dbReference>
<keyword evidence="1" id="KW-0472">Membrane</keyword>
<dbReference type="AlphaFoldDB" id="E4NW01"/>
<proteinExistence type="predicted"/>
<keyword evidence="4" id="KW-1185">Reference proteome</keyword>
<dbReference type="EMBL" id="AOHT01000004">
    <property type="protein sequence ID" value="ELY31522.1"/>
    <property type="molecule type" value="Genomic_DNA"/>
</dbReference>
<evidence type="ECO:0000313" key="3">
    <source>
        <dbReference type="EMBL" id="ELY31522.1"/>
    </source>
</evidence>
<reference evidence="4" key="1">
    <citation type="journal article" date="2009" name="Stand. Genomic Sci.">
        <title>Complete genome sequence of Halogeometricum borinquense type strain (PR3).</title>
        <authorList>
            <person name="Malfatti S."/>
            <person name="Tindall B.J."/>
            <person name="Schneider S."/>
            <person name="Fahnrich R."/>
            <person name="Lapidus A."/>
            <person name="Labuttii K."/>
            <person name="Copeland A."/>
            <person name="Glavina Del Rio T."/>
            <person name="Nolan M."/>
            <person name="Chen F."/>
            <person name="Lucas S."/>
            <person name="Tice H."/>
            <person name="Cheng J.F."/>
            <person name="Bruce D."/>
            <person name="Goodwin L."/>
            <person name="Pitluck S."/>
            <person name="Anderson I."/>
            <person name="Pati A."/>
            <person name="Ivanova N."/>
            <person name="Mavromatis K."/>
            <person name="Chen A."/>
            <person name="Palaniappan K."/>
            <person name="D'haeseleer P."/>
            <person name="Goker M."/>
            <person name="Bristow J."/>
            <person name="Eisen J.A."/>
            <person name="Markowitz V."/>
            <person name="Hugenholtz P."/>
            <person name="Kyrpides N.C."/>
            <person name="Klenk H.P."/>
            <person name="Chain P."/>
        </authorList>
    </citation>
    <scope>NUCLEOTIDE SEQUENCE [LARGE SCALE GENOMIC DNA]</scope>
    <source>
        <strain evidence="4">ATCC 700274 / DSM 11551 / JCM 10706 / KCTC 4070 / PR3</strain>
        <plasmid evidence="4">pHBOR03</plasmid>
    </source>
</reference>
<dbReference type="HOGENOM" id="CLU_2911371_0_0_2"/>
<evidence type="ECO:0000313" key="2">
    <source>
        <dbReference type="EMBL" id="ADQ69221.1"/>
    </source>
</evidence>
<gene>
    <name evidence="2" type="ordered locus">Hbor_39070</name>
    <name evidence="3" type="ORF">C499_00710</name>
</gene>
<keyword evidence="1" id="KW-0812">Transmembrane</keyword>
<geneLocation type="plasmid" evidence="2 4">
    <name>pHBOR03</name>
</geneLocation>
<dbReference type="GeneID" id="9989517"/>
<accession>E4NW01</accession>
<name>E4NW01_HALBP</name>
<keyword evidence="1" id="KW-1133">Transmembrane helix</keyword>
<evidence type="ECO:0000313" key="5">
    <source>
        <dbReference type="Proteomes" id="UP000011585"/>
    </source>
</evidence>
<evidence type="ECO:0000313" key="4">
    <source>
        <dbReference type="Proteomes" id="UP000006663"/>
    </source>
</evidence>
<organism evidence="2 4">
    <name type="scientific">Halogeometricum borinquense (strain ATCC 700274 / DSM 11551 / JCM 10706 / KCTC 4070 / PR3)</name>
    <dbReference type="NCBI Taxonomy" id="469382"/>
    <lineage>
        <taxon>Archaea</taxon>
        <taxon>Methanobacteriati</taxon>
        <taxon>Methanobacteriota</taxon>
        <taxon>Stenosarchaea group</taxon>
        <taxon>Halobacteria</taxon>
        <taxon>Halobacteriales</taxon>
        <taxon>Haloferacaceae</taxon>
        <taxon>Halogeometricum</taxon>
    </lineage>
</organism>
<sequence length="61" mass="6842">MRGDLQISIHVDVTDRLFLFLGEVFGVLVLLFLREIVDVLDEPDDCIAVIRVEISVDTVIG</sequence>
<dbReference type="KEGG" id="hbo:Hbor_39070"/>
<dbReference type="RefSeq" id="WP_006053456.1">
    <property type="nucleotide sequence ID" value="NC_014736.1"/>
</dbReference>
<reference evidence="2" key="2">
    <citation type="submission" date="2009-08" db="EMBL/GenBank/DDBJ databases">
        <title>The complete plasmid3 of Halogeometricum borinquense DSM 11551.</title>
        <authorList>
            <consortium name="US DOE Joint Genome Institute (JGI-PGF)"/>
            <person name="Lucas S."/>
            <person name="Copeland A."/>
            <person name="Lapidus A."/>
            <person name="Glavina del Rio T."/>
            <person name="Dalin E."/>
            <person name="Tice H."/>
            <person name="Bruce D."/>
            <person name="Goodwin L."/>
            <person name="Pitluck S."/>
            <person name="Kyrpides N."/>
            <person name="Mavromatis K."/>
            <person name="Mikhailova N."/>
            <person name="Anderson I."/>
            <person name="Brettin T."/>
            <person name="Detter J.C."/>
            <person name="Han C."/>
            <person name="Larimer F."/>
            <person name="Land M."/>
            <person name="Hauser L."/>
            <person name="Markowitz V."/>
            <person name="Cheng J.-F."/>
            <person name="Hugenholtz P."/>
            <person name="Woyke T."/>
            <person name="Wu D."/>
            <person name="Tindal B."/>
            <person name="Klenk H.-P."/>
            <person name="Eisen J.A."/>
        </authorList>
    </citation>
    <scope>NUCLEOTIDE SEQUENCE</scope>
    <source>
        <strain evidence="2">PR 3</strain>
        <plasmid evidence="2">pHBOR03</plasmid>
    </source>
</reference>
<evidence type="ECO:0000256" key="1">
    <source>
        <dbReference type="SAM" id="Phobius"/>
    </source>
</evidence>
<keyword evidence="2" id="KW-0614">Plasmid</keyword>
<reference evidence="3 5" key="3">
    <citation type="journal article" date="2014" name="PLoS Genet.">
        <title>Phylogenetically driven sequencing of extremely halophilic archaea reveals strategies for static and dynamic osmo-response.</title>
        <authorList>
            <person name="Becker E.A."/>
            <person name="Seitzer P.M."/>
            <person name="Tritt A."/>
            <person name="Larsen D."/>
            <person name="Krusor M."/>
            <person name="Yao A.I."/>
            <person name="Wu D."/>
            <person name="Madern D."/>
            <person name="Eisen J.A."/>
            <person name="Darling A.E."/>
            <person name="Facciotti M.T."/>
        </authorList>
    </citation>
    <scope>NUCLEOTIDE SEQUENCE [LARGE SCALE GENOMIC DNA]</scope>
    <source>
        <strain evidence="3 5">DSM 11551</strain>
    </source>
</reference>
<dbReference type="Proteomes" id="UP000006663">
    <property type="component" value="Plasmid pHBOR03"/>
</dbReference>
<dbReference type="Proteomes" id="UP000011585">
    <property type="component" value="Unassembled WGS sequence"/>
</dbReference>